<evidence type="ECO:0000256" key="4">
    <source>
        <dbReference type="ARBA" id="ARBA00022898"/>
    </source>
</evidence>
<comment type="cofactor">
    <cofactor evidence="1 6 7">
        <name>pyridoxal 5'-phosphate</name>
        <dbReference type="ChEBI" id="CHEBI:597326"/>
    </cofactor>
</comment>
<dbReference type="InterPro" id="IPR021115">
    <property type="entry name" value="Pyridoxal-P_BS"/>
</dbReference>
<dbReference type="InterPro" id="IPR002129">
    <property type="entry name" value="PyrdxlP-dep_de-COase"/>
</dbReference>
<dbReference type="Gene3D" id="3.40.640.10">
    <property type="entry name" value="Type I PLP-dependent aspartate aminotransferase-like (Major domain)"/>
    <property type="match status" value="1"/>
</dbReference>
<evidence type="ECO:0000256" key="7">
    <source>
        <dbReference type="RuleBase" id="RU000382"/>
    </source>
</evidence>
<evidence type="ECO:0000256" key="3">
    <source>
        <dbReference type="ARBA" id="ARBA00022793"/>
    </source>
</evidence>
<evidence type="ECO:0000256" key="2">
    <source>
        <dbReference type="ARBA" id="ARBA00009533"/>
    </source>
</evidence>
<feature type="modified residue" description="N6-(pyridoxal phosphate)lysine" evidence="6">
    <location>
        <position position="321"/>
    </location>
</feature>
<evidence type="ECO:0000256" key="5">
    <source>
        <dbReference type="ARBA" id="ARBA00023239"/>
    </source>
</evidence>
<reference evidence="8 9" key="1">
    <citation type="journal article" date="2019" name="Int. J. Syst. Evol. Microbiol.">
        <title>The Global Catalogue of Microorganisms (GCM) 10K type strain sequencing project: providing services to taxonomists for standard genome sequencing and annotation.</title>
        <authorList>
            <consortium name="The Broad Institute Genomics Platform"/>
            <consortium name="The Broad Institute Genome Sequencing Center for Infectious Disease"/>
            <person name="Wu L."/>
            <person name="Ma J."/>
        </authorList>
    </citation>
    <scope>NUCLEOTIDE SEQUENCE [LARGE SCALE GENOMIC DNA]</scope>
    <source>
        <strain evidence="8 9">PSR21</strain>
    </source>
</reference>
<dbReference type="Proteomes" id="UP001596547">
    <property type="component" value="Unassembled WGS sequence"/>
</dbReference>
<dbReference type="Pfam" id="PF00282">
    <property type="entry name" value="Pyridoxal_deC"/>
    <property type="match status" value="1"/>
</dbReference>
<keyword evidence="4 6" id="KW-0663">Pyridoxal phosphate</keyword>
<keyword evidence="9" id="KW-1185">Reference proteome</keyword>
<organism evidence="8 9">
    <name type="scientific">Halomarina halobia</name>
    <dbReference type="NCBI Taxonomy" id="3033386"/>
    <lineage>
        <taxon>Archaea</taxon>
        <taxon>Methanobacteriati</taxon>
        <taxon>Methanobacteriota</taxon>
        <taxon>Stenosarchaea group</taxon>
        <taxon>Halobacteria</taxon>
        <taxon>Halobacteriales</taxon>
        <taxon>Natronomonadaceae</taxon>
        <taxon>Halomarina</taxon>
    </lineage>
</organism>
<dbReference type="InterPro" id="IPR015422">
    <property type="entry name" value="PyrdxlP-dep_Trfase_small"/>
</dbReference>
<keyword evidence="3" id="KW-0210">Decarboxylase</keyword>
<dbReference type="GO" id="GO:0016831">
    <property type="term" value="F:carboxy-lyase activity"/>
    <property type="evidence" value="ECO:0007669"/>
    <property type="project" value="UniProtKB-KW"/>
</dbReference>
<dbReference type="InterPro" id="IPR015424">
    <property type="entry name" value="PyrdxlP-dep_Trfase"/>
</dbReference>
<dbReference type="PROSITE" id="PS00392">
    <property type="entry name" value="DDC_GAD_HDC_YDC"/>
    <property type="match status" value="1"/>
</dbReference>
<comment type="caution">
    <text evidence="8">The sequence shown here is derived from an EMBL/GenBank/DDBJ whole genome shotgun (WGS) entry which is preliminary data.</text>
</comment>
<dbReference type="InterPro" id="IPR015421">
    <property type="entry name" value="PyrdxlP-dep_Trfase_major"/>
</dbReference>
<proteinExistence type="inferred from homology"/>
<comment type="similarity">
    <text evidence="2 7">Belongs to the group II decarboxylase family.</text>
</comment>
<dbReference type="AlphaFoldDB" id="A0ABD6A5J6"/>
<protein>
    <submittedName>
        <fullName evidence="8">Pyridoxal phosphate-dependent decarboxylase family protein</fullName>
    </submittedName>
</protein>
<gene>
    <name evidence="8" type="ORF">ACFQPE_03545</name>
</gene>
<dbReference type="Gene3D" id="3.90.1150.10">
    <property type="entry name" value="Aspartate Aminotransferase, domain 1"/>
    <property type="match status" value="1"/>
</dbReference>
<dbReference type="EMBL" id="JBHTBF010000001">
    <property type="protein sequence ID" value="MFC7315869.1"/>
    <property type="molecule type" value="Genomic_DNA"/>
</dbReference>
<evidence type="ECO:0000256" key="6">
    <source>
        <dbReference type="PIRSR" id="PIRSR602129-50"/>
    </source>
</evidence>
<sequence>MSGVPDYADGRTTAETLFLGGEGSAEAYRTAMRIAEEAVVETIVEGDAPYSGRSPERLRARLADLECLPEEGVGFERAVRGVSDLVLADSVNVSHPACVAHLQCPPLVPSLAAEAMLTATNQSLDSWDQSPAASVLEERFVGRLAELFGYGEDADGVFTGGGTASNFLGLLLARNRHLAEEHGRDARRDGLPPEAADLRILCSTAAHFTAEQAAAHLGLGERAVVEVETDDDYRLSPAALDAALSRLDADGREPFALVGTAGTTDFGSVDPLDALADRAEERGLWFHVDAAYGGALALSDRHRDRLAGIERADSVAVDFHKLFYQPISCGLFLLRDGDDYRHVARNAAYLNPEGDDAAGVPNLVSKSTQTTRRFDALKPLVAFRTLGRRRLAALVEYTLDLADEVAARIAADPDLELATEPALNAVVFRYVPSSAAGDGGRADRINESIRDALLAEGDAVLARTEVGGRTHLKFTLLNPRTTVEDAEGILRRVTALGRDLDAAEVGR</sequence>
<evidence type="ECO:0000313" key="8">
    <source>
        <dbReference type="EMBL" id="MFC7315869.1"/>
    </source>
</evidence>
<name>A0ABD6A5J6_9EURY</name>
<evidence type="ECO:0000256" key="1">
    <source>
        <dbReference type="ARBA" id="ARBA00001933"/>
    </source>
</evidence>
<dbReference type="SUPFAM" id="SSF53383">
    <property type="entry name" value="PLP-dependent transferases"/>
    <property type="match status" value="1"/>
</dbReference>
<dbReference type="PANTHER" id="PTHR45677">
    <property type="entry name" value="GLUTAMATE DECARBOXYLASE-RELATED"/>
    <property type="match status" value="1"/>
</dbReference>
<dbReference type="RefSeq" id="WP_276305270.1">
    <property type="nucleotide sequence ID" value="NZ_CP119992.1"/>
</dbReference>
<accession>A0ABD6A5J6</accession>
<evidence type="ECO:0000313" key="9">
    <source>
        <dbReference type="Proteomes" id="UP001596547"/>
    </source>
</evidence>
<dbReference type="GeneID" id="79314847"/>
<keyword evidence="5 7" id="KW-0456">Lyase</keyword>
<dbReference type="PANTHER" id="PTHR45677:SF8">
    <property type="entry name" value="CYSTEINE SULFINIC ACID DECARBOXYLASE"/>
    <property type="match status" value="1"/>
</dbReference>
<dbReference type="CDD" id="cd06450">
    <property type="entry name" value="DOPA_deC_like"/>
    <property type="match status" value="1"/>
</dbReference>